<evidence type="ECO:0000313" key="2">
    <source>
        <dbReference type="EMBL" id="EME86460.1"/>
    </source>
</evidence>
<dbReference type="eggNOG" id="ENOG502RGA4">
    <property type="taxonomic scope" value="Eukaryota"/>
</dbReference>
<organism evidence="2 3">
    <name type="scientific">Pseudocercospora fijiensis (strain CIRAD86)</name>
    <name type="common">Black leaf streak disease fungus</name>
    <name type="synonym">Mycosphaerella fijiensis</name>
    <dbReference type="NCBI Taxonomy" id="383855"/>
    <lineage>
        <taxon>Eukaryota</taxon>
        <taxon>Fungi</taxon>
        <taxon>Dikarya</taxon>
        <taxon>Ascomycota</taxon>
        <taxon>Pezizomycotina</taxon>
        <taxon>Dothideomycetes</taxon>
        <taxon>Dothideomycetidae</taxon>
        <taxon>Mycosphaerellales</taxon>
        <taxon>Mycosphaerellaceae</taxon>
        <taxon>Pseudocercospora</taxon>
    </lineage>
</organism>
<reference evidence="2 3" key="1">
    <citation type="journal article" date="2012" name="PLoS Pathog.">
        <title>Diverse lifestyles and strategies of plant pathogenesis encoded in the genomes of eighteen Dothideomycetes fungi.</title>
        <authorList>
            <person name="Ohm R.A."/>
            <person name="Feau N."/>
            <person name="Henrissat B."/>
            <person name="Schoch C.L."/>
            <person name="Horwitz B.A."/>
            <person name="Barry K.W."/>
            <person name="Condon B.J."/>
            <person name="Copeland A.C."/>
            <person name="Dhillon B."/>
            <person name="Glaser F."/>
            <person name="Hesse C.N."/>
            <person name="Kosti I."/>
            <person name="LaButti K."/>
            <person name="Lindquist E.A."/>
            <person name="Lucas S."/>
            <person name="Salamov A.A."/>
            <person name="Bradshaw R.E."/>
            <person name="Ciuffetti L."/>
            <person name="Hamelin R.C."/>
            <person name="Kema G.H.J."/>
            <person name="Lawrence C."/>
            <person name="Scott J.A."/>
            <person name="Spatafora J.W."/>
            <person name="Turgeon B.G."/>
            <person name="de Wit P.J.G.M."/>
            <person name="Zhong S."/>
            <person name="Goodwin S.B."/>
            <person name="Grigoriev I.V."/>
        </authorList>
    </citation>
    <scope>NUCLEOTIDE SEQUENCE [LARGE SCALE GENOMIC DNA]</scope>
    <source>
        <strain evidence="2 3">CIRAD86</strain>
    </source>
</reference>
<dbReference type="Gene3D" id="3.10.20.90">
    <property type="entry name" value="Phosphatidylinositol 3-kinase Catalytic Subunit, Chain A, domain 1"/>
    <property type="match status" value="1"/>
</dbReference>
<feature type="compositionally biased region" description="Basic and acidic residues" evidence="1">
    <location>
        <begin position="387"/>
        <end position="403"/>
    </location>
</feature>
<dbReference type="GeneID" id="19336512"/>
<evidence type="ECO:0008006" key="4">
    <source>
        <dbReference type="Google" id="ProtNLM"/>
    </source>
</evidence>
<gene>
    <name evidence="2" type="ORF">MYCFIDRAFT_206826</name>
</gene>
<dbReference type="VEuPathDB" id="FungiDB:MYCFIDRAFT_206826"/>
<feature type="region of interest" description="Disordered" evidence="1">
    <location>
        <begin position="378"/>
        <end position="406"/>
    </location>
</feature>
<dbReference type="KEGG" id="pfj:MYCFIDRAFT_206826"/>
<dbReference type="EMBL" id="KB446556">
    <property type="protein sequence ID" value="EME86460.1"/>
    <property type="molecule type" value="Genomic_DNA"/>
</dbReference>
<dbReference type="HOGENOM" id="CLU_547607_0_0_1"/>
<dbReference type="SUPFAM" id="SSF54236">
    <property type="entry name" value="Ubiquitin-like"/>
    <property type="match status" value="1"/>
</dbReference>
<accession>M2Z9F6</accession>
<dbReference type="AlphaFoldDB" id="M2Z9F6"/>
<dbReference type="OrthoDB" id="4757738at2759"/>
<dbReference type="Proteomes" id="UP000016932">
    <property type="component" value="Unassembled WGS sequence"/>
</dbReference>
<evidence type="ECO:0000256" key="1">
    <source>
        <dbReference type="SAM" id="MobiDB-lite"/>
    </source>
</evidence>
<sequence length="498" mass="56034">MYVSARGFQGMYICTNSDILPRADFIAELLLFKTKQLFLMLIVALPARDWAPWANPFPASFKRREAEDVLNTLVAVAEDKARIHQRKVARSSVDAEILPVEKIVGKLHMVHCGVKKDPTSIKQVLRECLQSRVREDMVSSPWRKNRWLDRNVTDGRTSSELISYAVVLGNTDALWLTSTGRLDCYFFYYRFGSTTITSVAEDCLITSLVFSSVDSSRLHANDIRRLVESAYSAPLPNEQYETSRHRTKMIERQILSALNNAPRHRSAPKVLAPNAEVLKSATSCFGRKSVEFAMSRHIVSNFRQEKRTTALQIRDNRKPKQSHCLIVGLRHAHLVSLLGNEEHQEIAGDAGRTRTSHSRVSSPSTAFLIRSNAMAVLTPEGTPSPAERADDTPANDDVRHTTESEALPESDRLTITFKDMQGYELVFKLKGTTKMGRVLIRLSAYYAQVQREKGCLRFLAHGVRVLNDMTPQDTVLALLDGDEIDVFEQTLGGRSDLD</sequence>
<dbReference type="STRING" id="383855.M2Z9F6"/>
<dbReference type="RefSeq" id="XP_007923719.1">
    <property type="nucleotide sequence ID" value="XM_007925528.1"/>
</dbReference>
<evidence type="ECO:0000313" key="3">
    <source>
        <dbReference type="Proteomes" id="UP000016932"/>
    </source>
</evidence>
<dbReference type="InterPro" id="IPR029071">
    <property type="entry name" value="Ubiquitin-like_domsf"/>
</dbReference>
<name>M2Z9F6_PSEFD</name>
<protein>
    <recommendedName>
        <fullName evidence="4">Rad60/SUMO-like domain-containing protein</fullName>
    </recommendedName>
</protein>
<proteinExistence type="predicted"/>
<keyword evidence="3" id="KW-1185">Reference proteome</keyword>